<keyword evidence="2" id="KW-1185">Reference proteome</keyword>
<name>A0AAV4Y968_CAEEX</name>
<evidence type="ECO:0000313" key="1">
    <source>
        <dbReference type="EMBL" id="GIZ04021.1"/>
    </source>
</evidence>
<dbReference type="AlphaFoldDB" id="A0AAV4Y968"/>
<organism evidence="1 2">
    <name type="scientific">Caerostris extrusa</name>
    <name type="common">Bark spider</name>
    <name type="synonym">Caerostris bankana</name>
    <dbReference type="NCBI Taxonomy" id="172846"/>
    <lineage>
        <taxon>Eukaryota</taxon>
        <taxon>Metazoa</taxon>
        <taxon>Ecdysozoa</taxon>
        <taxon>Arthropoda</taxon>
        <taxon>Chelicerata</taxon>
        <taxon>Arachnida</taxon>
        <taxon>Araneae</taxon>
        <taxon>Araneomorphae</taxon>
        <taxon>Entelegynae</taxon>
        <taxon>Araneoidea</taxon>
        <taxon>Araneidae</taxon>
        <taxon>Caerostris</taxon>
    </lineage>
</organism>
<dbReference type="EMBL" id="BPLR01019024">
    <property type="protein sequence ID" value="GIZ04021.1"/>
    <property type="molecule type" value="Genomic_DNA"/>
</dbReference>
<protein>
    <submittedName>
        <fullName evidence="1">Uncharacterized protein</fullName>
    </submittedName>
</protein>
<dbReference type="Proteomes" id="UP001054945">
    <property type="component" value="Unassembled WGS sequence"/>
</dbReference>
<evidence type="ECO:0000313" key="2">
    <source>
        <dbReference type="Proteomes" id="UP001054945"/>
    </source>
</evidence>
<reference evidence="1 2" key="1">
    <citation type="submission" date="2021-06" db="EMBL/GenBank/DDBJ databases">
        <title>Caerostris extrusa draft genome.</title>
        <authorList>
            <person name="Kono N."/>
            <person name="Arakawa K."/>
        </authorList>
    </citation>
    <scope>NUCLEOTIDE SEQUENCE [LARGE SCALE GENOMIC DNA]</scope>
</reference>
<gene>
    <name evidence="1" type="ORF">CEXT_663471</name>
</gene>
<comment type="caution">
    <text evidence="1">The sequence shown here is derived from an EMBL/GenBank/DDBJ whole genome shotgun (WGS) entry which is preliminary data.</text>
</comment>
<sequence length="194" mass="21850">MSHFLSGVVLGDHIVSEFPFVYLLDFDFWLSHGRFCSTSWSPKDWNQLDLNWALPSLNIRKPFFLSAVPPAKTVRPLNSICIFHTSVDIVASVSPIDLIVSCFRCNDIAVLIESFFPNIGNRLIGLYEVGSVGSFLGFVNSSTSPYFNCSGKYPSDLHALNRFNKIVGGVFKSFQYVTVNSMRARCFYLWCGSY</sequence>
<proteinExistence type="predicted"/>
<accession>A0AAV4Y968</accession>